<accession>A0A176W059</accession>
<dbReference type="EMBL" id="LVLJ01002289">
    <property type="protein sequence ID" value="OAE25835.1"/>
    <property type="molecule type" value="Genomic_DNA"/>
</dbReference>
<dbReference type="SMART" id="SM00116">
    <property type="entry name" value="CBS"/>
    <property type="match status" value="2"/>
</dbReference>
<feature type="domain" description="CBS" evidence="3">
    <location>
        <begin position="184"/>
        <end position="241"/>
    </location>
</feature>
<name>A0A176W059_MARPO</name>
<keyword evidence="1 2" id="KW-0129">CBS domain</keyword>
<reference evidence="4" key="1">
    <citation type="submission" date="2016-03" db="EMBL/GenBank/DDBJ databases">
        <title>Mechanisms controlling the formation of the plant cell surface in tip-growing cells are functionally conserved among land plants.</title>
        <authorList>
            <person name="Honkanen S."/>
            <person name="Jones V.A."/>
            <person name="Morieri G."/>
            <person name="Champion C."/>
            <person name="Hetherington A.J."/>
            <person name="Kelly S."/>
            <person name="Saint-Marcoux D."/>
            <person name="Proust H."/>
            <person name="Prescott H."/>
            <person name="Dolan L."/>
        </authorList>
    </citation>
    <scope>NUCLEOTIDE SEQUENCE [LARGE SCALE GENOMIC DNA]</scope>
    <source>
        <tissue evidence="4">Whole gametophyte</tissue>
    </source>
</reference>
<proteinExistence type="predicted"/>
<dbReference type="Pfam" id="PF00571">
    <property type="entry name" value="CBS"/>
    <property type="match status" value="2"/>
</dbReference>
<evidence type="ECO:0000313" key="5">
    <source>
        <dbReference type="Proteomes" id="UP000077202"/>
    </source>
</evidence>
<dbReference type="InterPro" id="IPR046342">
    <property type="entry name" value="CBS_dom_sf"/>
</dbReference>
<dbReference type="Gene3D" id="3.10.580.10">
    <property type="entry name" value="CBS-domain"/>
    <property type="match status" value="1"/>
</dbReference>
<keyword evidence="5" id="KW-1185">Reference proteome</keyword>
<sequence length="311" mass="33107">MAVAVAAGARIAALAAGGAGKGVHGEVRSARFLGARSQWRSAARAGDSRIVVVAGAAARRSSFRVRAAGDGVEVEVEAKNNADVLPSGEWPENFSLLNFEDLLKHYEPVLFKEEAQPGSFLADVMSKTIYTAYPEQKLSEVAHFFNQISGLPVVNSNLECVGVLSRKDRSKAKDGDSSLVKDVMSTPAITLSADKTVSDAAVLMLKNKIHRIPIVNSTNQVVGIVTRTDIFNALEGGPLDGNFGESRVCCTSLTVFEVHEDHPPGVSRAEFSALVNQSIEVLTVGGTATFTVLTVVNGVAKDDRISRRPFL</sequence>
<evidence type="ECO:0000256" key="2">
    <source>
        <dbReference type="PROSITE-ProRule" id="PRU00703"/>
    </source>
</evidence>
<dbReference type="InterPro" id="IPR000644">
    <property type="entry name" value="CBS_dom"/>
</dbReference>
<comment type="caution">
    <text evidence="4">The sequence shown here is derived from an EMBL/GenBank/DDBJ whole genome shotgun (WGS) entry which is preliminary data.</text>
</comment>
<dbReference type="PROSITE" id="PS51371">
    <property type="entry name" value="CBS"/>
    <property type="match status" value="1"/>
</dbReference>
<evidence type="ECO:0000259" key="3">
    <source>
        <dbReference type="PROSITE" id="PS51371"/>
    </source>
</evidence>
<dbReference type="SUPFAM" id="SSF54631">
    <property type="entry name" value="CBS-domain pair"/>
    <property type="match status" value="1"/>
</dbReference>
<dbReference type="PANTHER" id="PTHR43080">
    <property type="entry name" value="CBS DOMAIN-CONTAINING PROTEIN CBSX3, MITOCHONDRIAL"/>
    <property type="match status" value="1"/>
</dbReference>
<evidence type="ECO:0000256" key="1">
    <source>
        <dbReference type="ARBA" id="ARBA00023122"/>
    </source>
</evidence>
<protein>
    <recommendedName>
        <fullName evidence="3">CBS domain-containing protein</fullName>
    </recommendedName>
</protein>
<dbReference type="AlphaFoldDB" id="A0A176W059"/>
<gene>
    <name evidence="4" type="ORF">AXG93_2145s1340</name>
</gene>
<dbReference type="PANTHER" id="PTHR43080:SF29">
    <property type="entry name" value="OS02G0818000 PROTEIN"/>
    <property type="match status" value="1"/>
</dbReference>
<dbReference type="Proteomes" id="UP000077202">
    <property type="component" value="Unassembled WGS sequence"/>
</dbReference>
<organism evidence="4 5">
    <name type="scientific">Marchantia polymorpha subsp. ruderalis</name>
    <dbReference type="NCBI Taxonomy" id="1480154"/>
    <lineage>
        <taxon>Eukaryota</taxon>
        <taxon>Viridiplantae</taxon>
        <taxon>Streptophyta</taxon>
        <taxon>Embryophyta</taxon>
        <taxon>Marchantiophyta</taxon>
        <taxon>Marchantiopsida</taxon>
        <taxon>Marchantiidae</taxon>
        <taxon>Marchantiales</taxon>
        <taxon>Marchantiaceae</taxon>
        <taxon>Marchantia</taxon>
    </lineage>
</organism>
<evidence type="ECO:0000313" key="4">
    <source>
        <dbReference type="EMBL" id="OAE25835.1"/>
    </source>
</evidence>
<dbReference type="InterPro" id="IPR051257">
    <property type="entry name" value="Diverse_CBS-Domain"/>
</dbReference>